<evidence type="ECO:0000256" key="5">
    <source>
        <dbReference type="ARBA" id="ARBA00068306"/>
    </source>
</evidence>
<name>A0A1I8NAE9_MUSDO</name>
<dbReference type="SUPFAM" id="SSF55797">
    <property type="entry name" value="PR-1-like"/>
    <property type="match status" value="1"/>
</dbReference>
<evidence type="ECO:0000313" key="7">
    <source>
        <dbReference type="EnsemblMetazoa" id="MDOA013218-PA"/>
    </source>
</evidence>
<feature type="domain" description="SCP" evidence="6">
    <location>
        <begin position="71"/>
        <end position="241"/>
    </location>
</feature>
<comment type="subcellular location">
    <subcellularLocation>
        <location evidence="1">Secreted</location>
    </subcellularLocation>
</comment>
<evidence type="ECO:0000256" key="4">
    <source>
        <dbReference type="ARBA" id="ARBA00022729"/>
    </source>
</evidence>
<dbReference type="VEuPathDB" id="VectorBase:MDOA013218"/>
<dbReference type="CDD" id="cd05380">
    <property type="entry name" value="CAP_euk"/>
    <property type="match status" value="1"/>
</dbReference>
<dbReference type="PIRSF" id="PIRSF038921">
    <property type="entry name" value="P14a"/>
    <property type="match status" value="1"/>
</dbReference>
<reference evidence="7" key="1">
    <citation type="submission" date="2020-05" db="UniProtKB">
        <authorList>
            <consortium name="EnsemblMetazoa"/>
        </authorList>
    </citation>
    <scope>IDENTIFICATION</scope>
    <source>
        <strain evidence="7">Aabys</strain>
    </source>
</reference>
<dbReference type="Pfam" id="PF00188">
    <property type="entry name" value="CAP"/>
    <property type="match status" value="1"/>
</dbReference>
<dbReference type="SMART" id="SM00198">
    <property type="entry name" value="SCP"/>
    <property type="match status" value="1"/>
</dbReference>
<dbReference type="InterPro" id="IPR034763">
    <property type="entry name" value="P14a_insect"/>
</dbReference>
<evidence type="ECO:0000256" key="1">
    <source>
        <dbReference type="ARBA" id="ARBA00004613"/>
    </source>
</evidence>
<proteinExistence type="inferred from homology"/>
<dbReference type="InterPro" id="IPR035940">
    <property type="entry name" value="CAP_sf"/>
</dbReference>
<dbReference type="eggNOG" id="KOG3017">
    <property type="taxonomic scope" value="Eukaryota"/>
</dbReference>
<keyword evidence="3" id="KW-0964">Secreted</keyword>
<dbReference type="Gene3D" id="3.40.33.10">
    <property type="entry name" value="CAP"/>
    <property type="match status" value="1"/>
</dbReference>
<protein>
    <recommendedName>
        <fullName evidence="5">Venom allergen-1</fullName>
    </recommendedName>
</protein>
<dbReference type="FunFam" id="3.40.33.10:FF:000007">
    <property type="entry name" value="Venom allergen"/>
    <property type="match status" value="1"/>
</dbReference>
<accession>A0A1I8NAE9</accession>
<evidence type="ECO:0000259" key="6">
    <source>
        <dbReference type="SMART" id="SM00198"/>
    </source>
</evidence>
<sequence length="269" mass="31318">MKTIQIIRRLSRSFNWQFVVKIISVVVSYVHSLDWCDKELCPNGGKHIACKNSGGFHKRCEPDVEIIDLRPYRDLILHEHNNRRNFVAQGLLPGYYPAARMATLQWDDELEFLAELNVRTCVVDHDECRNSYRFQNIGQNLVGIAHYKHEPQNITAILLKDIFLWYTEHKIIDSSFITSFKVTRDFEKYGHFAEFVLERNTHVGCSMIRYTYPKNRDLYIYNLACDYASVYAYDAPVYAAGKPGSGCKTGTNRKYPSLCSTREVYNPNY</sequence>
<dbReference type="VEuPathDB" id="VectorBase:MDOMA2_008128"/>
<dbReference type="EnsemblMetazoa" id="MDOA013218-RA">
    <property type="protein sequence ID" value="MDOA013218-PA"/>
    <property type="gene ID" value="MDOA013218"/>
</dbReference>
<keyword evidence="4" id="KW-0732">Signal</keyword>
<organism evidence="7">
    <name type="scientific">Musca domestica</name>
    <name type="common">House fly</name>
    <dbReference type="NCBI Taxonomy" id="7370"/>
    <lineage>
        <taxon>Eukaryota</taxon>
        <taxon>Metazoa</taxon>
        <taxon>Ecdysozoa</taxon>
        <taxon>Arthropoda</taxon>
        <taxon>Hexapoda</taxon>
        <taxon>Insecta</taxon>
        <taxon>Pterygota</taxon>
        <taxon>Neoptera</taxon>
        <taxon>Endopterygota</taxon>
        <taxon>Diptera</taxon>
        <taxon>Brachycera</taxon>
        <taxon>Muscomorpha</taxon>
        <taxon>Muscoidea</taxon>
        <taxon>Muscidae</taxon>
        <taxon>Musca</taxon>
    </lineage>
</organism>
<dbReference type="AlphaFoldDB" id="A0A1I8NAE9"/>
<dbReference type="GO" id="GO:0005576">
    <property type="term" value="C:extracellular region"/>
    <property type="evidence" value="ECO:0007669"/>
    <property type="project" value="UniProtKB-SubCell"/>
</dbReference>
<comment type="similarity">
    <text evidence="2">Belongs to the CRISP family.</text>
</comment>
<dbReference type="InterPro" id="IPR014044">
    <property type="entry name" value="CAP_dom"/>
</dbReference>
<evidence type="ECO:0000256" key="3">
    <source>
        <dbReference type="ARBA" id="ARBA00022525"/>
    </source>
</evidence>
<evidence type="ECO:0000256" key="2">
    <source>
        <dbReference type="ARBA" id="ARBA00009923"/>
    </source>
</evidence>